<keyword evidence="3" id="KW-1185">Reference proteome</keyword>
<feature type="transmembrane region" description="Helical" evidence="1">
    <location>
        <begin position="12"/>
        <end position="29"/>
    </location>
</feature>
<gene>
    <name evidence="2" type="ORF">J2Z32_003971</name>
</gene>
<accession>A0ABS4FXI4</accession>
<keyword evidence="1" id="KW-0472">Membrane</keyword>
<dbReference type="EMBL" id="JAGGKG010000024">
    <property type="protein sequence ID" value="MBP1907296.1"/>
    <property type="molecule type" value="Genomic_DNA"/>
</dbReference>
<keyword evidence="1" id="KW-1133">Transmembrane helix</keyword>
<reference evidence="2 3" key="1">
    <citation type="submission" date="2021-03" db="EMBL/GenBank/DDBJ databases">
        <title>Genomic Encyclopedia of Type Strains, Phase IV (KMG-IV): sequencing the most valuable type-strain genomes for metagenomic binning, comparative biology and taxonomic classification.</title>
        <authorList>
            <person name="Goeker M."/>
        </authorList>
    </citation>
    <scope>NUCLEOTIDE SEQUENCE [LARGE SCALE GENOMIC DNA]</scope>
    <source>
        <strain evidence="2 3">DSM 14349</strain>
    </source>
</reference>
<proteinExistence type="predicted"/>
<organism evidence="2 3">
    <name type="scientific">Paenibacillus turicensis</name>
    <dbReference type="NCBI Taxonomy" id="160487"/>
    <lineage>
        <taxon>Bacteria</taxon>
        <taxon>Bacillati</taxon>
        <taxon>Bacillota</taxon>
        <taxon>Bacilli</taxon>
        <taxon>Bacillales</taxon>
        <taxon>Paenibacillaceae</taxon>
        <taxon>Paenibacillus</taxon>
    </lineage>
</organism>
<evidence type="ECO:0000256" key="1">
    <source>
        <dbReference type="SAM" id="Phobius"/>
    </source>
</evidence>
<evidence type="ECO:0000313" key="2">
    <source>
        <dbReference type="EMBL" id="MBP1907296.1"/>
    </source>
</evidence>
<comment type="caution">
    <text evidence="2">The sequence shown here is derived from an EMBL/GenBank/DDBJ whole genome shotgun (WGS) entry which is preliminary data.</text>
</comment>
<evidence type="ECO:0000313" key="3">
    <source>
        <dbReference type="Proteomes" id="UP001519272"/>
    </source>
</evidence>
<dbReference type="Proteomes" id="UP001519272">
    <property type="component" value="Unassembled WGS sequence"/>
</dbReference>
<name>A0ABS4FXI4_9BACL</name>
<protein>
    <submittedName>
        <fullName evidence="2">Uncharacterized protein</fullName>
    </submittedName>
</protein>
<keyword evidence="1" id="KW-0812">Transmembrane</keyword>
<sequence length="39" mass="4320">MDSFDGVKFSEFLIVIILVSLFFYGSTNIDDLTTAPTTT</sequence>